<dbReference type="AlphaFoldDB" id="A0A3S8U7G3"/>
<protein>
    <submittedName>
        <fullName evidence="2">Type VI secretion system baseplate subunit TssF</fullName>
    </submittedName>
</protein>
<evidence type="ECO:0000256" key="1">
    <source>
        <dbReference type="SAM" id="MobiDB-lite"/>
    </source>
</evidence>
<proteinExistence type="predicted"/>
<dbReference type="PIRSF" id="PIRSF028304">
    <property type="entry name" value="UCP028304"/>
    <property type="match status" value="1"/>
</dbReference>
<dbReference type="OrthoDB" id="9763676at2"/>
<dbReference type="EMBL" id="CP034328">
    <property type="protein sequence ID" value="AZL59596.1"/>
    <property type="molecule type" value="Genomic_DNA"/>
</dbReference>
<accession>A0A3S8U7G3</accession>
<sequence>MDRAFLSYYEAELAHIRELSVEFSALHPTVARNLSLDAVPCPDPYVERLLEGVAYLAARTRLKLDGESQRHVRGILDALYPDLAGPAPAMSTVVLHPGPQVQTMTDGHLVKRGTRLVAALREGVSTRAIYTTAQDVTLWPIALASVEYLQDRGALSAAGVPDAQLQGAEAGLRLTFKRQGAGSLADLSLDRLDLEFSGGPRAGAIFDAVFAAPLPVIARRADAVARFLTSAVPDLIGIRDDEALLPRLRSSFEGYRLMREYFLMPERFHGLRLTGLGPAVRSCGPKGLEIILPMGRAAPAISEVSAKDFRLFATPVVNLFEKECNVVEMDPRSTAHVVHPDRTRALDFEIHRLLRVADAEADGPQSELASLYTPAAQSGSGLVYTTERRPRRPGPDELRRGQTRTSYTGDDLFISVARPAGVQQTRPLRRLDIRALVSNRDLPIFDDNPKLTLDTGDPVARVELLSAMRRPRGSLVAGLPQVGRDGEAQLDDLTWRLVGQLSLNHLSLAEDLKGAEPLRAMLDLYADRGDPALARHVRSIARVTSRPVIERLDLPGPLCLGRGIEITLHVDEGPLSGSSVLLLSALLARLFARHASINSFVRTKTRLQQKQEEVAWPMALGNRDLI</sequence>
<feature type="region of interest" description="Disordered" evidence="1">
    <location>
        <begin position="379"/>
        <end position="404"/>
    </location>
</feature>
<dbReference type="PANTHER" id="PTHR35370">
    <property type="entry name" value="CYTOPLASMIC PROTEIN-RELATED-RELATED"/>
    <property type="match status" value="1"/>
</dbReference>
<gene>
    <name evidence="2" type="primary">tssF</name>
    <name evidence="2" type="ORF">EI545_12575</name>
</gene>
<reference evidence="2 3" key="1">
    <citation type="submission" date="2018-12" db="EMBL/GenBank/DDBJ databases">
        <title>Complete genome sequencing of Tabrizicola sp. K13M18.</title>
        <authorList>
            <person name="Bae J.-W."/>
        </authorList>
    </citation>
    <scope>NUCLEOTIDE SEQUENCE [LARGE SCALE GENOMIC DNA]</scope>
    <source>
        <strain evidence="2 3">K13M18</strain>
    </source>
</reference>
<evidence type="ECO:0000313" key="2">
    <source>
        <dbReference type="EMBL" id="AZL59596.1"/>
    </source>
</evidence>
<dbReference type="NCBIfam" id="TIGR03359">
    <property type="entry name" value="VI_chp_6"/>
    <property type="match status" value="1"/>
</dbReference>
<organism evidence="2 3">
    <name type="scientific">Tabrizicola piscis</name>
    <dbReference type="NCBI Taxonomy" id="2494374"/>
    <lineage>
        <taxon>Bacteria</taxon>
        <taxon>Pseudomonadati</taxon>
        <taxon>Pseudomonadota</taxon>
        <taxon>Alphaproteobacteria</taxon>
        <taxon>Rhodobacterales</taxon>
        <taxon>Paracoccaceae</taxon>
        <taxon>Tabrizicola</taxon>
    </lineage>
</organism>
<dbReference type="Pfam" id="PF05947">
    <property type="entry name" value="T6SS_TssF"/>
    <property type="match status" value="1"/>
</dbReference>
<dbReference type="RefSeq" id="WP_125325791.1">
    <property type="nucleotide sequence ID" value="NZ_CP034328.1"/>
</dbReference>
<dbReference type="KEGG" id="taw:EI545_12575"/>
<dbReference type="Proteomes" id="UP000282002">
    <property type="component" value="Chromosome"/>
</dbReference>
<dbReference type="PANTHER" id="PTHR35370:SF1">
    <property type="entry name" value="TYPE VI SECRETION SYSTEM COMPONENT TSSF1"/>
    <property type="match status" value="1"/>
</dbReference>
<dbReference type="InterPro" id="IPR010272">
    <property type="entry name" value="T6SS_TssF"/>
</dbReference>
<keyword evidence="3" id="KW-1185">Reference proteome</keyword>
<name>A0A3S8U7G3_9RHOB</name>
<evidence type="ECO:0000313" key="3">
    <source>
        <dbReference type="Proteomes" id="UP000282002"/>
    </source>
</evidence>